<keyword evidence="2" id="KW-1185">Reference proteome</keyword>
<comment type="caution">
    <text evidence="1">The sequence shown here is derived from an EMBL/GenBank/DDBJ whole genome shotgun (WGS) entry which is preliminary data.</text>
</comment>
<accession>A0AAV9Z6R6</accession>
<protein>
    <submittedName>
        <fullName evidence="1">Uncharacterized protein</fullName>
    </submittedName>
</protein>
<dbReference type="EMBL" id="JAWWNJ010000191">
    <property type="protein sequence ID" value="KAK6972199.1"/>
    <property type="molecule type" value="Genomic_DNA"/>
</dbReference>
<sequence>MFLRPLRASPPRTASPNPFSLKSSVYDTLLTRYEGMIVSPPSFSSENLLSAMSLRSPHASSSRTAVVALHRRRCPASPSLQVLPPCAVQALQNNTATFGHSPPLPAGLFAAVACHPTSQHEFHPAVVNSAHSISFSALPTYKPPPTTFLCAAPLFSMPLATAALFVGSHYRYHPPQCFSYPAPCSPADHICIIDAFRPTTPSTFMLLSIPRVYYYAPESAPPPSSLLMFPACSLRFRHSPPSFL</sequence>
<gene>
    <name evidence="1" type="ORF">R3P38DRAFT_3240250</name>
</gene>
<organism evidence="1 2">
    <name type="scientific">Favolaschia claudopus</name>
    <dbReference type="NCBI Taxonomy" id="2862362"/>
    <lineage>
        <taxon>Eukaryota</taxon>
        <taxon>Fungi</taxon>
        <taxon>Dikarya</taxon>
        <taxon>Basidiomycota</taxon>
        <taxon>Agaricomycotina</taxon>
        <taxon>Agaricomycetes</taxon>
        <taxon>Agaricomycetidae</taxon>
        <taxon>Agaricales</taxon>
        <taxon>Marasmiineae</taxon>
        <taxon>Mycenaceae</taxon>
        <taxon>Favolaschia</taxon>
    </lineage>
</organism>
<proteinExistence type="predicted"/>
<evidence type="ECO:0000313" key="1">
    <source>
        <dbReference type="EMBL" id="KAK6972199.1"/>
    </source>
</evidence>
<dbReference type="AlphaFoldDB" id="A0AAV9Z6R6"/>
<name>A0AAV9Z6R6_9AGAR</name>
<evidence type="ECO:0000313" key="2">
    <source>
        <dbReference type="Proteomes" id="UP001362999"/>
    </source>
</evidence>
<dbReference type="Proteomes" id="UP001362999">
    <property type="component" value="Unassembled WGS sequence"/>
</dbReference>
<reference evidence="1 2" key="1">
    <citation type="journal article" date="2024" name="J Genomics">
        <title>Draft genome sequencing and assembly of Favolaschia claudopus CIRM-BRFM 2984 isolated from oak limbs.</title>
        <authorList>
            <person name="Navarro D."/>
            <person name="Drula E."/>
            <person name="Chaduli D."/>
            <person name="Cazenave R."/>
            <person name="Ahrendt S."/>
            <person name="Wang J."/>
            <person name="Lipzen A."/>
            <person name="Daum C."/>
            <person name="Barry K."/>
            <person name="Grigoriev I.V."/>
            <person name="Favel A."/>
            <person name="Rosso M.N."/>
            <person name="Martin F."/>
        </authorList>
    </citation>
    <scope>NUCLEOTIDE SEQUENCE [LARGE SCALE GENOMIC DNA]</scope>
    <source>
        <strain evidence="1 2">CIRM-BRFM 2984</strain>
    </source>
</reference>